<dbReference type="InParanoid" id="A0A7M7PK33"/>
<sequence length="160" mass="18197">MSFLRGLFRSSKQISKVLVGSDKMGNKYYEKPGHTNSKGRDIKLKRSVEAVVSHHEYEAGMIPLEWEAWVRGRRELPPTEEEIDRRENQTQIVKARAAEVELKDKERQEREYEEGLVARPVQVTAKGHASAPIYEKIDSGSEAVSTGKDFEPAAWKPSKT</sequence>
<dbReference type="KEGG" id="spu:592966"/>
<dbReference type="RefSeq" id="XP_030851878.1">
    <property type="nucleotide sequence ID" value="XM_030996018.1"/>
</dbReference>
<dbReference type="OMA" id="HKTWAGQ"/>
<evidence type="ECO:0000256" key="2">
    <source>
        <dbReference type="SAM" id="MobiDB-lite"/>
    </source>
</evidence>
<dbReference type="GO" id="GO:0005739">
    <property type="term" value="C:mitochondrion"/>
    <property type="evidence" value="ECO:0000318"/>
    <property type="project" value="GO_Central"/>
</dbReference>
<evidence type="ECO:0008006" key="5">
    <source>
        <dbReference type="Google" id="ProtNLM"/>
    </source>
</evidence>
<reference evidence="4" key="1">
    <citation type="submission" date="2015-02" db="EMBL/GenBank/DDBJ databases">
        <title>Genome sequencing for Strongylocentrotus purpuratus.</title>
        <authorList>
            <person name="Murali S."/>
            <person name="Liu Y."/>
            <person name="Vee V."/>
            <person name="English A."/>
            <person name="Wang M."/>
            <person name="Skinner E."/>
            <person name="Han Y."/>
            <person name="Muzny D.M."/>
            <person name="Worley K.C."/>
            <person name="Gibbs R.A."/>
        </authorList>
    </citation>
    <scope>NUCLEOTIDE SEQUENCE</scope>
</reference>
<accession>A0A7M7PK33</accession>
<comment type="similarity">
    <text evidence="1">Belongs to the complex I NDUFA12 subunit family.</text>
</comment>
<evidence type="ECO:0000256" key="1">
    <source>
        <dbReference type="ARBA" id="ARBA00007355"/>
    </source>
</evidence>
<dbReference type="OrthoDB" id="10255576at2759"/>
<evidence type="ECO:0000313" key="3">
    <source>
        <dbReference type="EnsemblMetazoa" id="XP_030851878"/>
    </source>
</evidence>
<evidence type="ECO:0000313" key="4">
    <source>
        <dbReference type="Proteomes" id="UP000007110"/>
    </source>
</evidence>
<dbReference type="GO" id="GO:0045271">
    <property type="term" value="C:respiratory chain complex I"/>
    <property type="evidence" value="ECO:0007669"/>
    <property type="project" value="InterPro"/>
</dbReference>
<dbReference type="InterPro" id="IPR052618">
    <property type="entry name" value="ComplexI_NDUFA12"/>
</dbReference>
<dbReference type="FunCoup" id="A0A7M7PK33">
    <property type="interactions" value="974"/>
</dbReference>
<name>A0A7M7PK33_STRPU</name>
<dbReference type="Pfam" id="PF05071">
    <property type="entry name" value="NDUFA12"/>
    <property type="match status" value="1"/>
</dbReference>
<dbReference type="PANTHER" id="PTHR32470:SF2">
    <property type="entry name" value="NADH DEHYDROGENASE [UBIQUINONE] 1 ALPHA SUBCOMPLEX ASSEMBLY FACTOR 2"/>
    <property type="match status" value="1"/>
</dbReference>
<feature type="region of interest" description="Disordered" evidence="2">
    <location>
        <begin position="138"/>
        <end position="160"/>
    </location>
</feature>
<keyword evidence="4" id="KW-1185">Reference proteome</keyword>
<protein>
    <recommendedName>
        <fullName evidence="5">NADH dehydrogenase [ubiquinone] 1 alpha subcomplex assembly factor 2</fullName>
    </recommendedName>
</protein>
<dbReference type="GO" id="GO:0032981">
    <property type="term" value="P:mitochondrial respiratory chain complex I assembly"/>
    <property type="evidence" value="ECO:0000318"/>
    <property type="project" value="GO_Central"/>
</dbReference>
<dbReference type="InterPro" id="IPR007763">
    <property type="entry name" value="NDUFA12"/>
</dbReference>
<reference evidence="3" key="2">
    <citation type="submission" date="2021-01" db="UniProtKB">
        <authorList>
            <consortium name="EnsemblMetazoa"/>
        </authorList>
    </citation>
    <scope>IDENTIFICATION</scope>
</reference>
<dbReference type="PANTHER" id="PTHR32470">
    <property type="entry name" value="ADH DEHYDROGENASE [UBIQUINONE] 1 ALPHA SUBCOMPLEX ASSEMBLY FACTOR 2"/>
    <property type="match status" value="1"/>
</dbReference>
<dbReference type="EnsemblMetazoa" id="XM_030996018">
    <property type="protein sequence ID" value="XP_030851878"/>
    <property type="gene ID" value="LOC592966"/>
</dbReference>
<organism evidence="3 4">
    <name type="scientific">Strongylocentrotus purpuratus</name>
    <name type="common">Purple sea urchin</name>
    <dbReference type="NCBI Taxonomy" id="7668"/>
    <lineage>
        <taxon>Eukaryota</taxon>
        <taxon>Metazoa</taxon>
        <taxon>Echinodermata</taxon>
        <taxon>Eleutherozoa</taxon>
        <taxon>Echinozoa</taxon>
        <taxon>Echinoidea</taxon>
        <taxon>Euechinoidea</taxon>
        <taxon>Echinacea</taxon>
        <taxon>Camarodonta</taxon>
        <taxon>Echinidea</taxon>
        <taxon>Strongylocentrotidae</taxon>
        <taxon>Strongylocentrotus</taxon>
    </lineage>
</organism>
<dbReference type="GeneID" id="592966"/>
<proteinExistence type="inferred from homology"/>
<dbReference type="CTD" id="91942"/>
<dbReference type="AlphaFoldDB" id="A0A7M7PK33"/>
<dbReference type="Proteomes" id="UP000007110">
    <property type="component" value="Unassembled WGS sequence"/>
</dbReference>